<organism evidence="4 5">
    <name type="scientific">Pontiella agarivorans</name>
    <dbReference type="NCBI Taxonomy" id="3038953"/>
    <lineage>
        <taxon>Bacteria</taxon>
        <taxon>Pseudomonadati</taxon>
        <taxon>Kiritimatiellota</taxon>
        <taxon>Kiritimatiellia</taxon>
        <taxon>Kiritimatiellales</taxon>
        <taxon>Pontiellaceae</taxon>
        <taxon>Pontiella</taxon>
    </lineage>
</organism>
<dbReference type="InterPro" id="IPR036526">
    <property type="entry name" value="C-N_Hydrolase_sf"/>
</dbReference>
<evidence type="ECO:0000313" key="5">
    <source>
        <dbReference type="Proteomes" id="UP001290861"/>
    </source>
</evidence>
<accession>A0ABU5MV19</accession>
<name>A0ABU5MV19_9BACT</name>
<dbReference type="PROSITE" id="PS51186">
    <property type="entry name" value="GNAT"/>
    <property type="match status" value="1"/>
</dbReference>
<feature type="domain" description="N-acetyltransferase" evidence="3">
    <location>
        <begin position="9"/>
        <end position="205"/>
    </location>
</feature>
<dbReference type="Proteomes" id="UP001290861">
    <property type="component" value="Unassembled WGS sequence"/>
</dbReference>
<dbReference type="Pfam" id="PF00583">
    <property type="entry name" value="Acetyltransf_1"/>
    <property type="match status" value="1"/>
</dbReference>
<dbReference type="InterPro" id="IPR003010">
    <property type="entry name" value="C-N_Hydrolase"/>
</dbReference>
<evidence type="ECO:0000259" key="2">
    <source>
        <dbReference type="PROSITE" id="PS50263"/>
    </source>
</evidence>
<dbReference type="RefSeq" id="WP_322607864.1">
    <property type="nucleotide sequence ID" value="NZ_JARVCO010000007.1"/>
</dbReference>
<dbReference type="CDD" id="cd07574">
    <property type="entry name" value="nitrilase_Rim1_like"/>
    <property type="match status" value="1"/>
</dbReference>
<dbReference type="GO" id="GO:0016787">
    <property type="term" value="F:hydrolase activity"/>
    <property type="evidence" value="ECO:0007669"/>
    <property type="project" value="UniProtKB-KW"/>
</dbReference>
<evidence type="ECO:0000256" key="1">
    <source>
        <dbReference type="ARBA" id="ARBA00010613"/>
    </source>
</evidence>
<gene>
    <name evidence="4" type="ORF">P9H32_05430</name>
</gene>
<dbReference type="EMBL" id="JARVCO010000007">
    <property type="protein sequence ID" value="MDZ8118064.1"/>
    <property type="molecule type" value="Genomic_DNA"/>
</dbReference>
<dbReference type="SUPFAM" id="SSF56317">
    <property type="entry name" value="Carbon-nitrogen hydrolase"/>
    <property type="match status" value="1"/>
</dbReference>
<dbReference type="Pfam" id="PF00795">
    <property type="entry name" value="CN_hydrolase"/>
    <property type="match status" value="1"/>
</dbReference>
<dbReference type="PROSITE" id="PS50263">
    <property type="entry name" value="CN_HYDROLASE"/>
    <property type="match status" value="1"/>
</dbReference>
<dbReference type="CDD" id="cd04301">
    <property type="entry name" value="NAT_SF"/>
    <property type="match status" value="1"/>
</dbReference>
<evidence type="ECO:0000259" key="3">
    <source>
        <dbReference type="PROSITE" id="PS51186"/>
    </source>
</evidence>
<comment type="similarity">
    <text evidence="1">Belongs to the carbon-nitrogen hydrolase superfamily. NIT1/NIT2 family.</text>
</comment>
<evidence type="ECO:0000313" key="4">
    <source>
        <dbReference type="EMBL" id="MDZ8118064.1"/>
    </source>
</evidence>
<keyword evidence="5" id="KW-1185">Reference proteome</keyword>
<dbReference type="InterPro" id="IPR016181">
    <property type="entry name" value="Acyl_CoA_acyltransferase"/>
</dbReference>
<dbReference type="SUPFAM" id="SSF55729">
    <property type="entry name" value="Acyl-CoA N-acyltransferases (Nat)"/>
    <property type="match status" value="1"/>
</dbReference>
<keyword evidence="4" id="KW-0378">Hydrolase</keyword>
<dbReference type="InterPro" id="IPR001110">
    <property type="entry name" value="UPF0012_CS"/>
</dbReference>
<protein>
    <submittedName>
        <fullName evidence="4">Bifunctional GNAT family N-acetyltransferase/carbon-nitrogen hydrolase family protein</fullName>
    </submittedName>
</protein>
<dbReference type="Gene3D" id="3.60.110.10">
    <property type="entry name" value="Carbon-nitrogen hydrolase"/>
    <property type="match status" value="1"/>
</dbReference>
<proteinExistence type="inferred from homology"/>
<sequence>MDSGAQDIIELRHLEIEDYVDLRNSMDKAYEQTGLGSWKETDIRRLLRIFPEGQLCITLNGKVVASALSLIIQYDRFGDNHTYDQIHGNETFDTHDPEGDVLYGIDVFVHPEYRGMRLGRRLYEGRKELCENMNLRAIMAGGRIPNYKNYADHMSPRVYIEKVQGKEIHDPTLSFQLANGFHVKKVLKNYLEGDVESCEFATLLEWNNIYYQSDPKVLNMERTEVRVGLVQWQMRPFESLEKLMEQAEYFIDAVSDYKADFVLFPEFFNAPLMSPHNHLPEAKAIRALARFTEPLRERFLELAVAYNVNVITGSMPEVADDGRLLNVSFLCRRDGTFDRFHKIHPTPSEVEAWGMAGGDRIEAFDTDCGKIGILVCYDVEFPEVCRILADQGMNILFVPFLTDTQNGYMRVRHCAQARAIENECYVVIAGAVGNLPNVNNMDIQYAQSAIFTPSDFSFPTNTIKTEATPNTEMVLIADVNFDLLKELHARGSVRNKQDRRNDLYRIVAQKKADDRL</sequence>
<dbReference type="PANTHER" id="PTHR23088">
    <property type="entry name" value="NITRILASE-RELATED"/>
    <property type="match status" value="1"/>
</dbReference>
<comment type="caution">
    <text evidence="4">The sequence shown here is derived from an EMBL/GenBank/DDBJ whole genome shotgun (WGS) entry which is preliminary data.</text>
</comment>
<dbReference type="Gene3D" id="3.40.630.30">
    <property type="match status" value="1"/>
</dbReference>
<dbReference type="PANTHER" id="PTHR23088:SF50">
    <property type="entry name" value="HYDROLASE YHCX"/>
    <property type="match status" value="1"/>
</dbReference>
<dbReference type="InterPro" id="IPR000182">
    <property type="entry name" value="GNAT_dom"/>
</dbReference>
<reference evidence="4 5" key="1">
    <citation type="journal article" date="2024" name="Appl. Environ. Microbiol.">
        <title>Pontiella agarivorans sp. nov., a novel marine anaerobic bacterium capable of degrading macroalgal polysaccharides and fixing nitrogen.</title>
        <authorList>
            <person name="Liu N."/>
            <person name="Kivenson V."/>
            <person name="Peng X."/>
            <person name="Cui Z."/>
            <person name="Lankiewicz T.S."/>
            <person name="Gosselin K.M."/>
            <person name="English C.J."/>
            <person name="Blair E.M."/>
            <person name="O'Malley M.A."/>
            <person name="Valentine D.L."/>
        </authorList>
    </citation>
    <scope>NUCLEOTIDE SEQUENCE [LARGE SCALE GENOMIC DNA]</scope>
    <source>
        <strain evidence="4 5">NLcol2</strain>
    </source>
</reference>
<dbReference type="PROSITE" id="PS01227">
    <property type="entry name" value="UPF0012"/>
    <property type="match status" value="1"/>
</dbReference>
<feature type="domain" description="CN hydrolase" evidence="2">
    <location>
        <begin position="225"/>
        <end position="481"/>
    </location>
</feature>